<name>A0A6A5SVG8_9PLEO</name>
<dbReference type="Proteomes" id="UP000800038">
    <property type="component" value="Unassembled WGS sequence"/>
</dbReference>
<reference evidence="1" key="1">
    <citation type="journal article" date="2020" name="Stud. Mycol.">
        <title>101 Dothideomycetes genomes: a test case for predicting lifestyles and emergence of pathogens.</title>
        <authorList>
            <person name="Haridas S."/>
            <person name="Albert R."/>
            <person name="Binder M."/>
            <person name="Bloem J."/>
            <person name="Labutti K."/>
            <person name="Salamov A."/>
            <person name="Andreopoulos B."/>
            <person name="Baker S."/>
            <person name="Barry K."/>
            <person name="Bills G."/>
            <person name="Bluhm B."/>
            <person name="Cannon C."/>
            <person name="Castanera R."/>
            <person name="Culley D."/>
            <person name="Daum C."/>
            <person name="Ezra D."/>
            <person name="Gonzalez J."/>
            <person name="Henrissat B."/>
            <person name="Kuo A."/>
            <person name="Liang C."/>
            <person name="Lipzen A."/>
            <person name="Lutzoni F."/>
            <person name="Magnuson J."/>
            <person name="Mondo S."/>
            <person name="Nolan M."/>
            <person name="Ohm R."/>
            <person name="Pangilinan J."/>
            <person name="Park H.-J."/>
            <person name="Ramirez L."/>
            <person name="Alfaro M."/>
            <person name="Sun H."/>
            <person name="Tritt A."/>
            <person name="Yoshinaga Y."/>
            <person name="Zwiers L.-H."/>
            <person name="Turgeon B."/>
            <person name="Goodwin S."/>
            <person name="Spatafora J."/>
            <person name="Crous P."/>
            <person name="Grigoriev I."/>
        </authorList>
    </citation>
    <scope>NUCLEOTIDE SEQUENCE</scope>
    <source>
        <strain evidence="1">CBS 161.51</strain>
    </source>
</reference>
<proteinExistence type="predicted"/>
<organism evidence="1 2">
    <name type="scientific">Clathrospora elynae</name>
    <dbReference type="NCBI Taxonomy" id="706981"/>
    <lineage>
        <taxon>Eukaryota</taxon>
        <taxon>Fungi</taxon>
        <taxon>Dikarya</taxon>
        <taxon>Ascomycota</taxon>
        <taxon>Pezizomycotina</taxon>
        <taxon>Dothideomycetes</taxon>
        <taxon>Pleosporomycetidae</taxon>
        <taxon>Pleosporales</taxon>
        <taxon>Diademaceae</taxon>
        <taxon>Clathrospora</taxon>
    </lineage>
</organism>
<evidence type="ECO:0000313" key="2">
    <source>
        <dbReference type="Proteomes" id="UP000800038"/>
    </source>
</evidence>
<protein>
    <submittedName>
        <fullName evidence="1">Uncharacterized protein</fullName>
    </submittedName>
</protein>
<evidence type="ECO:0000313" key="1">
    <source>
        <dbReference type="EMBL" id="KAF1943900.1"/>
    </source>
</evidence>
<gene>
    <name evidence="1" type="ORF">EJ02DRAFT_452939</name>
</gene>
<dbReference type="OrthoDB" id="3682664at2759"/>
<dbReference type="Pfam" id="PF04681">
    <property type="entry name" value="Bys1"/>
    <property type="match status" value="1"/>
</dbReference>
<dbReference type="PANTHER" id="PTHR36195">
    <property type="entry name" value="DOMAIN PROTEIN, PUTATIVE (AFU_ORTHOLOGUE AFUA_5G01990)-RELATED-RELATED"/>
    <property type="match status" value="1"/>
</dbReference>
<keyword evidence="2" id="KW-1185">Reference proteome</keyword>
<dbReference type="InterPro" id="IPR006771">
    <property type="entry name" value="CetA-like"/>
</dbReference>
<dbReference type="AlphaFoldDB" id="A0A6A5SVG8"/>
<dbReference type="PANTHER" id="PTHR36195:SF4">
    <property type="entry name" value="DOMAIN PROTEIN, PUTATIVE (AFU_ORTHOLOGUE AFUA_5G01990)-RELATED"/>
    <property type="match status" value="1"/>
</dbReference>
<accession>A0A6A5SVG8</accession>
<dbReference type="EMBL" id="ML976021">
    <property type="protein sequence ID" value="KAF1943900.1"/>
    <property type="molecule type" value="Genomic_DNA"/>
</dbReference>
<sequence>MPTTIQALGRVIVTSQCDDPISLWSIRGSTSAQSTFPTDTSYSECFTYDLVSGGRALKINPVEGGIFKPNGSQNPFAYASTAIRSGAI</sequence>